<dbReference type="AlphaFoldDB" id="A0A0E9QS89"/>
<name>A0A0E9QS89_ANGAN</name>
<organism evidence="1">
    <name type="scientific">Anguilla anguilla</name>
    <name type="common">European freshwater eel</name>
    <name type="synonym">Muraena anguilla</name>
    <dbReference type="NCBI Taxonomy" id="7936"/>
    <lineage>
        <taxon>Eukaryota</taxon>
        <taxon>Metazoa</taxon>
        <taxon>Chordata</taxon>
        <taxon>Craniata</taxon>
        <taxon>Vertebrata</taxon>
        <taxon>Euteleostomi</taxon>
        <taxon>Actinopterygii</taxon>
        <taxon>Neopterygii</taxon>
        <taxon>Teleostei</taxon>
        <taxon>Anguilliformes</taxon>
        <taxon>Anguillidae</taxon>
        <taxon>Anguilla</taxon>
    </lineage>
</organism>
<reference evidence="1" key="1">
    <citation type="submission" date="2014-11" db="EMBL/GenBank/DDBJ databases">
        <authorList>
            <person name="Amaro Gonzalez C."/>
        </authorList>
    </citation>
    <scope>NUCLEOTIDE SEQUENCE</scope>
</reference>
<accession>A0A0E9QS89</accession>
<proteinExistence type="predicted"/>
<protein>
    <submittedName>
        <fullName evidence="1">Uncharacterized protein</fullName>
    </submittedName>
</protein>
<reference evidence="1" key="2">
    <citation type="journal article" date="2015" name="Fish Shellfish Immunol.">
        <title>Early steps in the European eel (Anguilla anguilla)-Vibrio vulnificus interaction in the gills: Role of the RtxA13 toxin.</title>
        <authorList>
            <person name="Callol A."/>
            <person name="Pajuelo D."/>
            <person name="Ebbesson L."/>
            <person name="Teles M."/>
            <person name="MacKenzie S."/>
            <person name="Amaro C."/>
        </authorList>
    </citation>
    <scope>NUCLEOTIDE SEQUENCE</scope>
</reference>
<dbReference type="EMBL" id="GBXM01089604">
    <property type="protein sequence ID" value="JAH18973.1"/>
    <property type="molecule type" value="Transcribed_RNA"/>
</dbReference>
<sequence length="41" mass="5261">MYFCKRLFKLFCNCYGRDKYRVLLFLYRFHFCLCIRLINCH</sequence>
<evidence type="ECO:0000313" key="1">
    <source>
        <dbReference type="EMBL" id="JAH18973.1"/>
    </source>
</evidence>